<dbReference type="InterPro" id="IPR018253">
    <property type="entry name" value="DnaJ_domain_CS"/>
</dbReference>
<keyword evidence="2" id="KW-1133">Transmembrane helix</keyword>
<keyword evidence="1" id="KW-0143">Chaperone</keyword>
<dbReference type="InterPro" id="IPR001623">
    <property type="entry name" value="DnaJ_domain"/>
</dbReference>
<name>A0ABW5AVW6_9FLAO</name>
<dbReference type="PROSITE" id="PS50076">
    <property type="entry name" value="DNAJ_2"/>
    <property type="match status" value="1"/>
</dbReference>
<feature type="transmembrane region" description="Helical" evidence="2">
    <location>
        <begin position="118"/>
        <end position="142"/>
    </location>
</feature>
<keyword evidence="2" id="KW-0472">Membrane</keyword>
<dbReference type="SUPFAM" id="SSF46565">
    <property type="entry name" value="Chaperone J-domain"/>
    <property type="match status" value="1"/>
</dbReference>
<dbReference type="PRINTS" id="PR00625">
    <property type="entry name" value="JDOMAIN"/>
</dbReference>
<dbReference type="InterPro" id="IPR051938">
    <property type="entry name" value="Apopto_cytoskel_mod"/>
</dbReference>
<proteinExistence type="predicted"/>
<dbReference type="InterPro" id="IPR036869">
    <property type="entry name" value="J_dom_sf"/>
</dbReference>
<evidence type="ECO:0000313" key="4">
    <source>
        <dbReference type="EMBL" id="MFD2186004.1"/>
    </source>
</evidence>
<dbReference type="EMBL" id="JBHUHY010000003">
    <property type="protein sequence ID" value="MFD2186004.1"/>
    <property type="molecule type" value="Genomic_DNA"/>
</dbReference>
<evidence type="ECO:0000259" key="3">
    <source>
        <dbReference type="PROSITE" id="PS50076"/>
    </source>
</evidence>
<dbReference type="Gene3D" id="1.10.287.110">
    <property type="entry name" value="DnaJ domain"/>
    <property type="match status" value="1"/>
</dbReference>
<reference evidence="5" key="1">
    <citation type="journal article" date="2019" name="Int. J. Syst. Evol. Microbiol.">
        <title>The Global Catalogue of Microorganisms (GCM) 10K type strain sequencing project: providing services to taxonomists for standard genome sequencing and annotation.</title>
        <authorList>
            <consortium name="The Broad Institute Genomics Platform"/>
            <consortium name="The Broad Institute Genome Sequencing Center for Infectious Disease"/>
            <person name="Wu L."/>
            <person name="Ma J."/>
        </authorList>
    </citation>
    <scope>NUCLEOTIDE SEQUENCE [LARGE SCALE GENOMIC DNA]</scope>
    <source>
        <strain evidence="5">DT92</strain>
    </source>
</reference>
<dbReference type="Pfam" id="PF00226">
    <property type="entry name" value="DnaJ"/>
    <property type="match status" value="1"/>
</dbReference>
<accession>A0ABW5AVW6</accession>
<dbReference type="PANTHER" id="PTHR44145">
    <property type="entry name" value="DNAJ HOMOLOG SUBFAMILY A MEMBER 3, MITOCHONDRIAL"/>
    <property type="match status" value="1"/>
</dbReference>
<organism evidence="4 5">
    <name type="scientific">Aquimarina celericrescens</name>
    <dbReference type="NCBI Taxonomy" id="1964542"/>
    <lineage>
        <taxon>Bacteria</taxon>
        <taxon>Pseudomonadati</taxon>
        <taxon>Bacteroidota</taxon>
        <taxon>Flavobacteriia</taxon>
        <taxon>Flavobacteriales</taxon>
        <taxon>Flavobacteriaceae</taxon>
        <taxon>Aquimarina</taxon>
    </lineage>
</organism>
<protein>
    <submittedName>
        <fullName evidence="4">J domain-containing protein</fullName>
    </submittedName>
</protein>
<keyword evidence="5" id="KW-1185">Reference proteome</keyword>
<feature type="transmembrane region" description="Helical" evidence="2">
    <location>
        <begin position="154"/>
        <end position="173"/>
    </location>
</feature>
<comment type="caution">
    <text evidence="4">The sequence shown here is derived from an EMBL/GenBank/DDBJ whole genome shotgun (WGS) entry which is preliminary data.</text>
</comment>
<dbReference type="CDD" id="cd06257">
    <property type="entry name" value="DnaJ"/>
    <property type="match status" value="1"/>
</dbReference>
<dbReference type="SMART" id="SM00271">
    <property type="entry name" value="DnaJ"/>
    <property type="match status" value="1"/>
</dbReference>
<feature type="domain" description="J" evidence="3">
    <location>
        <begin position="3"/>
        <end position="67"/>
    </location>
</feature>
<evidence type="ECO:0000313" key="5">
    <source>
        <dbReference type="Proteomes" id="UP001597344"/>
    </source>
</evidence>
<gene>
    <name evidence="4" type="ORF">ACFSJT_04315</name>
</gene>
<dbReference type="Proteomes" id="UP001597344">
    <property type="component" value="Unassembled WGS sequence"/>
</dbReference>
<keyword evidence="2" id="KW-0812">Transmembrane</keyword>
<dbReference type="PROSITE" id="PS00636">
    <property type="entry name" value="DNAJ_1"/>
    <property type="match status" value="1"/>
</dbReference>
<sequence length="182" mass="21251">MRNYYKDLNINNQASLKDIKKAYRILANKYHPDKNKESDAATKFIEITEAYEVLKNSEERKQYDFLFNEFHKQKGKTTTSAQNYNEKSSKWEQSGKTKAKEYSELNFKDFKKRASIDVNLVSGLLISLIVLLNVVGFGYLLATNFEKFQNNSEYFIKKMLYVIGLSIFAIYLITKKKESSKS</sequence>
<dbReference type="PANTHER" id="PTHR44145:SF3">
    <property type="entry name" value="DNAJ HOMOLOG SUBFAMILY A MEMBER 3, MITOCHONDRIAL"/>
    <property type="match status" value="1"/>
</dbReference>
<dbReference type="RefSeq" id="WP_378318990.1">
    <property type="nucleotide sequence ID" value="NZ_JBHUHY010000003.1"/>
</dbReference>
<evidence type="ECO:0000256" key="2">
    <source>
        <dbReference type="SAM" id="Phobius"/>
    </source>
</evidence>
<evidence type="ECO:0000256" key="1">
    <source>
        <dbReference type="ARBA" id="ARBA00023186"/>
    </source>
</evidence>